<dbReference type="SMART" id="SM00487">
    <property type="entry name" value="DEXDc"/>
    <property type="match status" value="1"/>
</dbReference>
<dbReference type="CDD" id="cd18791">
    <property type="entry name" value="SF2_C_RHA"/>
    <property type="match status" value="1"/>
</dbReference>
<dbReference type="PROSITE" id="PS51192">
    <property type="entry name" value="HELICASE_ATP_BIND_1"/>
    <property type="match status" value="1"/>
</dbReference>
<proteinExistence type="predicted"/>
<dbReference type="InterPro" id="IPR001650">
    <property type="entry name" value="Helicase_C-like"/>
</dbReference>
<feature type="domain" description="Helicase C-terminal" evidence="6">
    <location>
        <begin position="333"/>
        <end position="504"/>
    </location>
</feature>
<sequence length="1343" mass="155563">MSNFRYNIDGSRRLETEKETLERKNSSFSRGGQKQNQIFKNEIKWERNLDNMYFNPKDGIAAQKKNKSFNDPFEEMKEALKYFDIFNEKKLKNLVKKVKLDRANLPVANFKENIIEKINSNQVILIAADTGAGKSTQVPQFLLEAGFDKIAVTQPRRIACYSLAKRVGYERVSETNSLENTEIGYKVRFEGSQTKDTKVLFLTEGVLLRQFASDNKLSSYNVVIIDEVHERHITGDFLLGVLKRLVQTRDDIKIILMSATINAELFSSYFFAPVITIPGRMFPVQIHYLPFEKDDRNLCDPKIIQERSKQLETVSITSSKKSKQIEAKVYLSILDRIDKSVPSEEKGDLLIFLAGISEITDLYEHIKVYAKESGKWIVLMLHSTLGVAEQEKVFDIPPDGVRKCVLSTNIAETSVTIDGIRFIIDSGRVKEMSYNAEVGLSKLSEFWISQSSAKQRAGRAGRTGPGECFRLYSQNEYNQFNEYPVPEILRTQLESTLLQIVSFDLELEDPRNFEFIQQPSQSSMNFALERLINLDALEKLPGTQEYGDEFVITPLGKMLSLLPLDCVLGKMLLWGSCSQLIYATVVVVASLSIQSPFSRTEDSIVLNKRQELFSDHGDPFTSLNLFSDWLRIKSDKTESSRAWCRRRGCEEQRLYEMVKLKSQFEDILARYMAKEGESDDEEEFGFVDSGLKKRKSKFFEENDPEFRKKRRTEQILKKKKILKSGNKRKILSLDDEINDFDDQNNYEELNDMTIDELEFTLKQDAEQLLQKTDVTNLTSVDVGLIKLIICSGLYPHFAIADENNHNKMYSEQIFHTKTKRFISMHPTSVFYYKPEIIFNRPNEDETNVIEEERNDTEVETLKTIHAPSPKGSEILVYLSLLETTKPYLTNVFRVSAMPACLLFCQAIKISTDFKDIICDEWLHLRMPDTETGIKLLTKSNFLRVNWNFIVDSNLINLNEEEIQQGLCTNNDEQLNAVTFGTLIKDINQDAPEERKEKKTNDIFERVNEEVDLEQYKLPKYIPDCFNTIRKDWLENFGKIDEWEILQQLGDFMYLNACCTVERAKVLELESTFEKDVPLVQITQNIFYYVGKKRSKYVFENFIPPRPKPKRKTRIKREGNAMPILVNEVKPIEKTLRKCDICSKEMTMNSIELLKHKREYEVVEGVVEEVVEELVEEVEDLTKDTENAPEKCIEKLDLQDSAVLLEANVGKEIVCGEDENGDEDDDRPHIRCCLMDEKCLLLKYLDKNTDFIEPRTMEFAEVMTNKVMHEDDLTLKTKVDKQSTTYWLYNKTKVNYFGILKLNMKTRLYKIKLDHRELSVTVNSLTEDHMDRFIALNVPYSTDF</sequence>
<dbReference type="GO" id="GO:0003723">
    <property type="term" value="F:RNA binding"/>
    <property type="evidence" value="ECO:0007669"/>
    <property type="project" value="TreeGrafter"/>
</dbReference>
<evidence type="ECO:0000256" key="4">
    <source>
        <dbReference type="ARBA" id="ARBA00022840"/>
    </source>
</evidence>
<dbReference type="PANTHER" id="PTHR18934:SF221">
    <property type="entry name" value="ATP-DEPENDENT RNA HELICASE DHX34-RELATED"/>
    <property type="match status" value="1"/>
</dbReference>
<keyword evidence="1" id="KW-0547">Nucleotide-binding</keyword>
<gene>
    <name evidence="7" type="primary">DHX34</name>
    <name evidence="7" type="ORF">HK099_004534</name>
</gene>
<dbReference type="Pfam" id="PF00270">
    <property type="entry name" value="DEAD"/>
    <property type="match status" value="1"/>
</dbReference>
<evidence type="ECO:0000313" key="7">
    <source>
        <dbReference type="EMBL" id="KAJ3219889.1"/>
    </source>
</evidence>
<dbReference type="PROSITE" id="PS51194">
    <property type="entry name" value="HELICASE_CTER"/>
    <property type="match status" value="1"/>
</dbReference>
<dbReference type="Gene3D" id="3.40.50.300">
    <property type="entry name" value="P-loop containing nucleotide triphosphate hydrolases"/>
    <property type="match status" value="2"/>
</dbReference>
<evidence type="ECO:0000256" key="1">
    <source>
        <dbReference type="ARBA" id="ARBA00022741"/>
    </source>
</evidence>
<protein>
    <submittedName>
        <fullName evidence="7">DEAH (Asp-Glu-Ala-His) box polypeptide 34</fullName>
    </submittedName>
</protein>
<dbReference type="EMBL" id="JADGJW010000322">
    <property type="protein sequence ID" value="KAJ3219889.1"/>
    <property type="molecule type" value="Genomic_DNA"/>
</dbReference>
<dbReference type="InterPro" id="IPR014001">
    <property type="entry name" value="Helicase_ATP-bd"/>
</dbReference>
<dbReference type="FunFam" id="3.40.50.300:FF:000725">
    <property type="entry name" value="probable ATP-dependent RNA helicase DHX34"/>
    <property type="match status" value="1"/>
</dbReference>
<keyword evidence="8" id="KW-1185">Reference proteome</keyword>
<evidence type="ECO:0000256" key="3">
    <source>
        <dbReference type="ARBA" id="ARBA00022806"/>
    </source>
</evidence>
<keyword evidence="3" id="KW-0347">Helicase</keyword>
<organism evidence="7 8">
    <name type="scientific">Clydaea vesicula</name>
    <dbReference type="NCBI Taxonomy" id="447962"/>
    <lineage>
        <taxon>Eukaryota</taxon>
        <taxon>Fungi</taxon>
        <taxon>Fungi incertae sedis</taxon>
        <taxon>Chytridiomycota</taxon>
        <taxon>Chytridiomycota incertae sedis</taxon>
        <taxon>Chytridiomycetes</taxon>
        <taxon>Lobulomycetales</taxon>
        <taxon>Lobulomycetaceae</taxon>
        <taxon>Clydaea</taxon>
    </lineage>
</organism>
<dbReference type="GO" id="GO:0005524">
    <property type="term" value="F:ATP binding"/>
    <property type="evidence" value="ECO:0007669"/>
    <property type="project" value="UniProtKB-KW"/>
</dbReference>
<keyword evidence="4" id="KW-0067">ATP-binding</keyword>
<accession>A0AAD5U4Z5</accession>
<dbReference type="FunFam" id="3.40.50.300:FF:002670">
    <property type="entry name" value="Os03g0282700 protein"/>
    <property type="match status" value="1"/>
</dbReference>
<comment type="caution">
    <text evidence="7">The sequence shown here is derived from an EMBL/GenBank/DDBJ whole genome shotgun (WGS) entry which is preliminary data.</text>
</comment>
<name>A0AAD5U4Z5_9FUNG</name>
<evidence type="ECO:0000259" key="6">
    <source>
        <dbReference type="PROSITE" id="PS51194"/>
    </source>
</evidence>
<dbReference type="SMART" id="SM00490">
    <property type="entry name" value="HELICc"/>
    <property type="match status" value="1"/>
</dbReference>
<dbReference type="GO" id="GO:0004386">
    <property type="term" value="F:helicase activity"/>
    <property type="evidence" value="ECO:0007669"/>
    <property type="project" value="UniProtKB-KW"/>
</dbReference>
<dbReference type="InterPro" id="IPR007502">
    <property type="entry name" value="Helicase-assoc_dom"/>
</dbReference>
<evidence type="ECO:0000313" key="8">
    <source>
        <dbReference type="Proteomes" id="UP001211065"/>
    </source>
</evidence>
<feature type="domain" description="Helicase ATP-binding" evidence="5">
    <location>
        <begin position="115"/>
        <end position="279"/>
    </location>
</feature>
<evidence type="ECO:0000259" key="5">
    <source>
        <dbReference type="PROSITE" id="PS51192"/>
    </source>
</evidence>
<reference evidence="7" key="1">
    <citation type="submission" date="2020-05" db="EMBL/GenBank/DDBJ databases">
        <title>Phylogenomic resolution of chytrid fungi.</title>
        <authorList>
            <person name="Stajich J.E."/>
            <person name="Amses K."/>
            <person name="Simmons R."/>
            <person name="Seto K."/>
            <person name="Myers J."/>
            <person name="Bonds A."/>
            <person name="Quandt C.A."/>
            <person name="Barry K."/>
            <person name="Liu P."/>
            <person name="Grigoriev I."/>
            <person name="Longcore J.E."/>
            <person name="James T.Y."/>
        </authorList>
    </citation>
    <scope>NUCLEOTIDE SEQUENCE</scope>
    <source>
        <strain evidence="7">JEL0476</strain>
    </source>
</reference>
<dbReference type="InterPro" id="IPR011709">
    <property type="entry name" value="DEAD-box_helicase_OB_fold"/>
</dbReference>
<dbReference type="InterPro" id="IPR011545">
    <property type="entry name" value="DEAD/DEAH_box_helicase_dom"/>
</dbReference>
<dbReference type="GO" id="GO:0016787">
    <property type="term" value="F:hydrolase activity"/>
    <property type="evidence" value="ECO:0007669"/>
    <property type="project" value="UniProtKB-KW"/>
</dbReference>
<dbReference type="PANTHER" id="PTHR18934">
    <property type="entry name" value="ATP-DEPENDENT RNA HELICASE"/>
    <property type="match status" value="1"/>
</dbReference>
<dbReference type="Pfam" id="PF00271">
    <property type="entry name" value="Helicase_C"/>
    <property type="match status" value="1"/>
</dbReference>
<dbReference type="SUPFAM" id="SSF52540">
    <property type="entry name" value="P-loop containing nucleoside triphosphate hydrolases"/>
    <property type="match status" value="1"/>
</dbReference>
<dbReference type="Gene3D" id="1.20.120.1080">
    <property type="match status" value="1"/>
</dbReference>
<dbReference type="Pfam" id="PF07717">
    <property type="entry name" value="OB_NTP_bind"/>
    <property type="match status" value="1"/>
</dbReference>
<dbReference type="Proteomes" id="UP001211065">
    <property type="component" value="Unassembled WGS sequence"/>
</dbReference>
<keyword evidence="2" id="KW-0378">Hydrolase</keyword>
<dbReference type="InterPro" id="IPR027417">
    <property type="entry name" value="P-loop_NTPase"/>
</dbReference>
<evidence type="ECO:0000256" key="2">
    <source>
        <dbReference type="ARBA" id="ARBA00022801"/>
    </source>
</evidence>
<dbReference type="SMART" id="SM00847">
    <property type="entry name" value="HA2"/>
    <property type="match status" value="1"/>
</dbReference>